<dbReference type="RefSeq" id="WP_199461244.1">
    <property type="nucleotide sequence ID" value="NZ_JAEMUH010000003.1"/>
</dbReference>
<dbReference type="EMBL" id="JAEMUH010000003">
    <property type="protein sequence ID" value="MBJ7549787.1"/>
    <property type="molecule type" value="Genomic_DNA"/>
</dbReference>
<protein>
    <submittedName>
        <fullName evidence="1">Uncharacterized protein</fullName>
    </submittedName>
</protein>
<name>A0ABS0Z815_9GAMM</name>
<accession>A0ABS0Z815</accession>
<evidence type="ECO:0000313" key="1">
    <source>
        <dbReference type="EMBL" id="MBJ7549787.1"/>
    </source>
</evidence>
<dbReference type="Proteomes" id="UP000598488">
    <property type="component" value="Unassembled WGS sequence"/>
</dbReference>
<gene>
    <name evidence="1" type="ORF">JHD44_03770</name>
</gene>
<comment type="caution">
    <text evidence="1">The sequence shown here is derived from an EMBL/GenBank/DDBJ whole genome shotgun (WGS) entry which is preliminary data.</text>
</comment>
<evidence type="ECO:0000313" key="2">
    <source>
        <dbReference type="Proteomes" id="UP000598488"/>
    </source>
</evidence>
<keyword evidence="2" id="KW-1185">Reference proteome</keyword>
<organism evidence="1 2">
    <name type="scientific">Marinomonas ostreistagni</name>
    <dbReference type="NCBI Taxonomy" id="359209"/>
    <lineage>
        <taxon>Bacteria</taxon>
        <taxon>Pseudomonadati</taxon>
        <taxon>Pseudomonadota</taxon>
        <taxon>Gammaproteobacteria</taxon>
        <taxon>Oceanospirillales</taxon>
        <taxon>Oceanospirillaceae</taxon>
        <taxon>Marinomonas</taxon>
    </lineage>
</organism>
<sequence>MNDKIEKFIELMNLYKREKYCVFAGAELLESVCEDDQIITDEIICPEGGDFIVWDSRCLKGTYGIGSYGKIASVKVKKPTSHGISYRKKPIERIIGTDLLIRRYFWIEDLFSNALHRDTPSPFNAFKNIEEIDLAYENEKTYLSNDPWLAMYWLLHFGFCSDSRLHEIIDLIESESFNKKIDENLTEYLAQATYFFRNTDQNFSFTIEDNYGGESKDLFLRRRSYLSSLR</sequence>
<reference evidence="1 2" key="1">
    <citation type="submission" date="2020-12" db="EMBL/GenBank/DDBJ databases">
        <title>Comparative genome analysis of fungal antagonists Marinomonas ostreistagni 398 and M. spartinae 468.</title>
        <authorList>
            <person name="Fields J.L."/>
            <person name="Mavrodi O.V."/>
            <person name="Biber P.D."/>
            <person name="Indest K.J."/>
            <person name="Mavrodi D.V."/>
        </authorList>
    </citation>
    <scope>NUCLEOTIDE SEQUENCE [LARGE SCALE GENOMIC DNA]</scope>
    <source>
        <strain evidence="1 2">USM7</strain>
    </source>
</reference>
<proteinExistence type="predicted"/>